<evidence type="ECO:0000313" key="2">
    <source>
        <dbReference type="Proteomes" id="UP000020681"/>
    </source>
</evidence>
<accession>A0ABN0QT23</accession>
<dbReference type="EMBL" id="JAOL01000153">
    <property type="protein sequence ID" value="EUA87873.1"/>
    <property type="molecule type" value="Genomic_DNA"/>
</dbReference>
<reference evidence="1 2" key="1">
    <citation type="submission" date="2014-01" db="EMBL/GenBank/DDBJ databases">
        <authorList>
            <person name="Dobos K."/>
            <person name="Lenaerts A."/>
            <person name="Ordway D."/>
            <person name="DeGroote M.A."/>
            <person name="Parker T."/>
            <person name="Sizemore C."/>
            <person name="Tallon L.J."/>
            <person name="Sadzewicz L.K."/>
            <person name="Sengamalay N."/>
            <person name="Fraser C.M."/>
            <person name="Hine E."/>
            <person name="Shefchek K.A."/>
            <person name="Das S.P."/>
            <person name="Tettelin H."/>
        </authorList>
    </citation>
    <scope>NUCLEOTIDE SEQUENCE [LARGE SCALE GENOMIC DNA]</scope>
    <source>
        <strain evidence="1 2">Harvey</strain>
    </source>
</reference>
<gene>
    <name evidence="1" type="ORF">I551_5693</name>
</gene>
<keyword evidence="2" id="KW-1185">Reference proteome</keyword>
<evidence type="ECO:0000313" key="1">
    <source>
        <dbReference type="EMBL" id="EUA87873.1"/>
    </source>
</evidence>
<proteinExistence type="predicted"/>
<sequence>MLVVSTDQAHSLGDVLGIAVTPPGSGEPVRVFADLETGQVDTGGGSWTP</sequence>
<protein>
    <submittedName>
        <fullName evidence="1">Uncharacterized protein</fullName>
    </submittedName>
</protein>
<comment type="caution">
    <text evidence="1">The sequence shown here is derived from an EMBL/GenBank/DDBJ whole genome shotgun (WGS) entry which is preliminary data.</text>
</comment>
<organism evidence="1 2">
    <name type="scientific">Mycobacterium ulcerans str. Harvey</name>
    <dbReference type="NCBI Taxonomy" id="1299332"/>
    <lineage>
        <taxon>Bacteria</taxon>
        <taxon>Bacillati</taxon>
        <taxon>Actinomycetota</taxon>
        <taxon>Actinomycetes</taxon>
        <taxon>Mycobacteriales</taxon>
        <taxon>Mycobacteriaceae</taxon>
        <taxon>Mycobacterium</taxon>
        <taxon>Mycobacterium ulcerans group</taxon>
    </lineage>
</organism>
<name>A0ABN0QT23_MYCUL</name>
<dbReference type="Proteomes" id="UP000020681">
    <property type="component" value="Unassembled WGS sequence"/>
</dbReference>